<dbReference type="NCBIfam" id="TIGR00026">
    <property type="entry name" value="hi_GC_TIGR00026"/>
    <property type="match status" value="1"/>
</dbReference>
<reference evidence="1 2" key="1">
    <citation type="submission" date="2023-07" db="EMBL/GenBank/DDBJ databases">
        <title>Sorghum-associated microbial communities from plants grown in Nebraska, USA.</title>
        <authorList>
            <person name="Schachtman D."/>
        </authorList>
    </citation>
    <scope>NUCLEOTIDE SEQUENCE [LARGE SCALE GENOMIC DNA]</scope>
    <source>
        <strain evidence="1 2">4272</strain>
    </source>
</reference>
<dbReference type="EMBL" id="JAVDWW010000013">
    <property type="protein sequence ID" value="MDR7172672.1"/>
    <property type="molecule type" value="Genomic_DNA"/>
</dbReference>
<dbReference type="Pfam" id="PF04075">
    <property type="entry name" value="F420H2_quin_red"/>
    <property type="match status" value="1"/>
</dbReference>
<dbReference type="Gene3D" id="2.30.110.10">
    <property type="entry name" value="Electron Transport, Fmn-binding Protein, Chain A"/>
    <property type="match status" value="1"/>
</dbReference>
<name>A0ABU1XQ28_9NOCA</name>
<evidence type="ECO:0000313" key="2">
    <source>
        <dbReference type="Proteomes" id="UP001251217"/>
    </source>
</evidence>
<sequence>MAFTEFAAGLGARALHTRALVRAPIGLYRAGLGFVFGQRLLMMEHIGRTSCAKRHVVLEVVDRPDPREYVIVSGFGPRAQWYRNIQAESKVRLWVGTRRAVPATATAMTEAESAAVLAHYMREHPKAWHNLRAVIERATGAPVDTLPMVRLRLR</sequence>
<protein>
    <submittedName>
        <fullName evidence="1">Deazaflavin-dependent oxidoreductase (Nitroreductase family)</fullName>
    </submittedName>
</protein>
<proteinExistence type="predicted"/>
<dbReference type="InterPro" id="IPR004378">
    <property type="entry name" value="F420H2_quin_Rdtase"/>
</dbReference>
<comment type="caution">
    <text evidence="1">The sequence shown here is derived from an EMBL/GenBank/DDBJ whole genome shotgun (WGS) entry which is preliminary data.</text>
</comment>
<organism evidence="1 2">
    <name type="scientific">Nocardia kruczakiae</name>
    <dbReference type="NCBI Taxonomy" id="261477"/>
    <lineage>
        <taxon>Bacteria</taxon>
        <taxon>Bacillati</taxon>
        <taxon>Actinomycetota</taxon>
        <taxon>Actinomycetes</taxon>
        <taxon>Mycobacteriales</taxon>
        <taxon>Nocardiaceae</taxon>
        <taxon>Nocardia</taxon>
    </lineage>
</organism>
<gene>
    <name evidence="1" type="ORF">J2W56_006437</name>
</gene>
<keyword evidence="2" id="KW-1185">Reference proteome</keyword>
<accession>A0ABU1XQ28</accession>
<dbReference type="InterPro" id="IPR012349">
    <property type="entry name" value="Split_barrel_FMN-bd"/>
</dbReference>
<dbReference type="RefSeq" id="WP_310407707.1">
    <property type="nucleotide sequence ID" value="NZ_JAVDWW010000013.1"/>
</dbReference>
<dbReference type="Proteomes" id="UP001251217">
    <property type="component" value="Unassembled WGS sequence"/>
</dbReference>
<evidence type="ECO:0000313" key="1">
    <source>
        <dbReference type="EMBL" id="MDR7172672.1"/>
    </source>
</evidence>